<evidence type="ECO:0000259" key="5">
    <source>
        <dbReference type="SMART" id="SM00704"/>
    </source>
</evidence>
<dbReference type="EMBL" id="JBHUIV010000020">
    <property type="protein sequence ID" value="MFD2203101.1"/>
    <property type="molecule type" value="Genomic_DNA"/>
</dbReference>
<accession>A0ABW5BEB3</accession>
<keyword evidence="1" id="KW-0001">2Fe-2S</keyword>
<dbReference type="InterPro" id="IPR018967">
    <property type="entry name" value="FeS-contain_CDGSH-typ"/>
</dbReference>
<evidence type="ECO:0000256" key="2">
    <source>
        <dbReference type="ARBA" id="ARBA00022723"/>
    </source>
</evidence>
<dbReference type="Proteomes" id="UP001597414">
    <property type="component" value="Unassembled WGS sequence"/>
</dbReference>
<dbReference type="SMART" id="SM00704">
    <property type="entry name" value="ZnF_CDGSH"/>
    <property type="match status" value="1"/>
</dbReference>
<evidence type="ECO:0000256" key="4">
    <source>
        <dbReference type="ARBA" id="ARBA00023014"/>
    </source>
</evidence>
<organism evidence="6 7">
    <name type="scientific">Shivajiella indica</name>
    <dbReference type="NCBI Taxonomy" id="872115"/>
    <lineage>
        <taxon>Bacteria</taxon>
        <taxon>Pseudomonadati</taxon>
        <taxon>Bacteroidota</taxon>
        <taxon>Cytophagia</taxon>
        <taxon>Cytophagales</taxon>
        <taxon>Cyclobacteriaceae</taxon>
        <taxon>Shivajiella</taxon>
    </lineage>
</organism>
<evidence type="ECO:0000256" key="3">
    <source>
        <dbReference type="ARBA" id="ARBA00023004"/>
    </source>
</evidence>
<gene>
    <name evidence="6" type="ORF">ACFSKV_16105</name>
</gene>
<comment type="caution">
    <text evidence="6">The sequence shown here is derived from an EMBL/GenBank/DDBJ whole genome shotgun (WGS) entry which is preliminary data.</text>
</comment>
<dbReference type="Gene3D" id="3.40.5.90">
    <property type="entry name" value="CDGSH iron-sulfur domain, mitoNEET-type"/>
    <property type="match status" value="1"/>
</dbReference>
<dbReference type="RefSeq" id="WP_380804984.1">
    <property type="nucleotide sequence ID" value="NZ_JBHUIV010000020.1"/>
</dbReference>
<evidence type="ECO:0000313" key="7">
    <source>
        <dbReference type="Proteomes" id="UP001597414"/>
    </source>
</evidence>
<dbReference type="InterPro" id="IPR042216">
    <property type="entry name" value="MitoNEET_CISD"/>
</dbReference>
<dbReference type="Pfam" id="PF09360">
    <property type="entry name" value="zf-CDGSH"/>
    <property type="match status" value="1"/>
</dbReference>
<sequence length="141" mass="15868">MKQKEYSNGEITILWEPGKCIHSGICVKGLPRVFQPSEKPWIKIEAESTSSLINQVNQCPSGALSYFYPAGKGEKESQFSNSEPQFEVRPNGPLMVYGDIEVKFRDGRIEKKQKNTAFCRCGSSQNKPYCDGSHKKINFQG</sequence>
<keyword evidence="3" id="KW-0408">Iron</keyword>
<evidence type="ECO:0000313" key="6">
    <source>
        <dbReference type="EMBL" id="MFD2203101.1"/>
    </source>
</evidence>
<proteinExistence type="predicted"/>
<protein>
    <submittedName>
        <fullName evidence="6">(4Fe-4S)-binding protein</fullName>
    </submittedName>
</protein>
<keyword evidence="4" id="KW-0411">Iron-sulfur</keyword>
<dbReference type="InterPro" id="IPR010693">
    <property type="entry name" value="Divergent_4Fe-4S_mono-cluster"/>
</dbReference>
<evidence type="ECO:0000256" key="1">
    <source>
        <dbReference type="ARBA" id="ARBA00022714"/>
    </source>
</evidence>
<keyword evidence="7" id="KW-1185">Reference proteome</keyword>
<dbReference type="Pfam" id="PF06902">
    <property type="entry name" value="Fer4_19"/>
    <property type="match status" value="1"/>
</dbReference>
<feature type="domain" description="Iron-binding zinc finger CDGSH type" evidence="5">
    <location>
        <begin position="103"/>
        <end position="140"/>
    </location>
</feature>
<keyword evidence="2" id="KW-0479">Metal-binding</keyword>
<reference evidence="7" key="1">
    <citation type="journal article" date="2019" name="Int. J. Syst. Evol. Microbiol.">
        <title>The Global Catalogue of Microorganisms (GCM) 10K type strain sequencing project: providing services to taxonomists for standard genome sequencing and annotation.</title>
        <authorList>
            <consortium name="The Broad Institute Genomics Platform"/>
            <consortium name="The Broad Institute Genome Sequencing Center for Infectious Disease"/>
            <person name="Wu L."/>
            <person name="Ma J."/>
        </authorList>
    </citation>
    <scope>NUCLEOTIDE SEQUENCE [LARGE SCALE GENOMIC DNA]</scope>
    <source>
        <strain evidence="7">KCTC 19812</strain>
    </source>
</reference>
<name>A0ABW5BEB3_9BACT</name>